<reference evidence="4 5" key="1">
    <citation type="submission" date="2020-03" db="EMBL/GenBank/DDBJ databases">
        <title>Dissostichus mawsoni Genome sequencing and assembly.</title>
        <authorList>
            <person name="Park H."/>
        </authorList>
    </citation>
    <scope>NUCLEOTIDE SEQUENCE [LARGE SCALE GENOMIC DNA]</scope>
    <source>
        <strain evidence="4">DM0001</strain>
        <tissue evidence="4">Muscle</tissue>
    </source>
</reference>
<protein>
    <recommendedName>
        <fullName evidence="3">HTH La-type RNA-binding domain-containing protein</fullName>
    </recommendedName>
</protein>
<dbReference type="GO" id="GO:0005829">
    <property type="term" value="C:cytosol"/>
    <property type="evidence" value="ECO:0007669"/>
    <property type="project" value="TreeGrafter"/>
</dbReference>
<evidence type="ECO:0000313" key="4">
    <source>
        <dbReference type="EMBL" id="KAF3836465.1"/>
    </source>
</evidence>
<dbReference type="Gene3D" id="1.10.10.10">
    <property type="entry name" value="Winged helix-like DNA-binding domain superfamily/Winged helix DNA-binding domain"/>
    <property type="match status" value="1"/>
</dbReference>
<evidence type="ECO:0000313" key="5">
    <source>
        <dbReference type="Proteomes" id="UP000518266"/>
    </source>
</evidence>
<keyword evidence="1" id="KW-0694">RNA-binding</keyword>
<dbReference type="PANTHER" id="PTHR22792:SF43">
    <property type="entry name" value="LA-RELATED PROTEIN 4B"/>
    <property type="match status" value="1"/>
</dbReference>
<evidence type="ECO:0000259" key="3">
    <source>
        <dbReference type="SMART" id="SM00715"/>
    </source>
</evidence>
<gene>
    <name evidence="4" type="ORF">F7725_029023</name>
</gene>
<proteinExistence type="predicted"/>
<dbReference type="SUPFAM" id="SSF46785">
    <property type="entry name" value="Winged helix' DNA-binding domain"/>
    <property type="match status" value="1"/>
</dbReference>
<feature type="compositionally biased region" description="Polar residues" evidence="2">
    <location>
        <begin position="182"/>
        <end position="202"/>
    </location>
</feature>
<dbReference type="EMBL" id="JAAKFY010000024">
    <property type="protein sequence ID" value="KAF3836465.1"/>
    <property type="molecule type" value="Genomic_DNA"/>
</dbReference>
<feature type="region of interest" description="Disordered" evidence="2">
    <location>
        <begin position="233"/>
        <end position="252"/>
    </location>
</feature>
<feature type="region of interest" description="Disordered" evidence="2">
    <location>
        <begin position="158"/>
        <end position="204"/>
    </location>
</feature>
<dbReference type="InterPro" id="IPR036388">
    <property type="entry name" value="WH-like_DNA-bd_sf"/>
</dbReference>
<accession>A0A7J5XHA8</accession>
<sequence length="575" mass="62882">MNICRGLGEREDVGDSGTADTTFTNVSFVSTNSALSSLPTDSPCLNNLTPLSDKPTSYSITFDKLDVNSNDPTFDLSTVKPLDVNASFTERSDVRFDDKESDSSDLKPEGVQVSLKDFLDETLAAVLMKGDDGQTEKITEICQSSKSVERGDVTDVFPEITTSCTPPPSPSSPFKKLEDAEQSSCPETETNSTESRQVQPEVNPSFKVVSDTCKEGEETTAAQGIDVQIKHESAERVEQPPQAPQPSELEDDNMIPMDMGQVDVYASTPSYEIHFLGQEPPATTEEGEREGGMREMVSELLGEDADSSVCRLYPQPWIKLGLEETCGAWAQGASAMEPSLSEGRTGSDVEHIPAFVSELQPSMALLGAYPCSTVMPQGPCLWEWQTNCTQSGPVTAPSLNPEAEVWTNHNFNLDVPGPAYLQAEQPWLQFPNDLTNPEVYQPEFQLENMCLDEAEVEAVPSTLEYQMLPVEDPVVNGDLIEPTVTGVPWQRPVPQLSDGQRPVRSISTLASLDKIKSLSTDLDLIADILKSLPMVQVTPCGQKVRPCQSRCVVILREIPNTTPKEARTHLTPPLY</sequence>
<comment type="caution">
    <text evidence="4">The sequence shown here is derived from an EMBL/GenBank/DDBJ whole genome shotgun (WGS) entry which is preliminary data.</text>
</comment>
<dbReference type="GO" id="GO:0010494">
    <property type="term" value="C:cytoplasmic stress granule"/>
    <property type="evidence" value="ECO:0007669"/>
    <property type="project" value="TreeGrafter"/>
</dbReference>
<evidence type="ECO:0000256" key="2">
    <source>
        <dbReference type="SAM" id="MobiDB-lite"/>
    </source>
</evidence>
<dbReference type="OrthoDB" id="10046764at2759"/>
<dbReference type="SMART" id="SM00715">
    <property type="entry name" value="LA"/>
    <property type="match status" value="1"/>
</dbReference>
<evidence type="ECO:0000256" key="1">
    <source>
        <dbReference type="ARBA" id="ARBA00022884"/>
    </source>
</evidence>
<dbReference type="InterPro" id="IPR006630">
    <property type="entry name" value="La_HTH"/>
</dbReference>
<name>A0A7J5XHA8_DISMA</name>
<dbReference type="InterPro" id="IPR045180">
    <property type="entry name" value="La_dom_prot"/>
</dbReference>
<dbReference type="GO" id="GO:0045727">
    <property type="term" value="P:positive regulation of translation"/>
    <property type="evidence" value="ECO:0007669"/>
    <property type="project" value="TreeGrafter"/>
</dbReference>
<keyword evidence="5" id="KW-1185">Reference proteome</keyword>
<dbReference type="Proteomes" id="UP000518266">
    <property type="component" value="Unassembled WGS sequence"/>
</dbReference>
<dbReference type="AlphaFoldDB" id="A0A7J5XHA8"/>
<feature type="domain" description="HTH La-type RNA-binding" evidence="3">
    <location>
        <begin position="500"/>
        <end position="547"/>
    </location>
</feature>
<dbReference type="InterPro" id="IPR036390">
    <property type="entry name" value="WH_DNA-bd_sf"/>
</dbReference>
<organism evidence="4 5">
    <name type="scientific">Dissostichus mawsoni</name>
    <name type="common">Antarctic cod</name>
    <dbReference type="NCBI Taxonomy" id="36200"/>
    <lineage>
        <taxon>Eukaryota</taxon>
        <taxon>Metazoa</taxon>
        <taxon>Chordata</taxon>
        <taxon>Craniata</taxon>
        <taxon>Vertebrata</taxon>
        <taxon>Euteleostomi</taxon>
        <taxon>Actinopterygii</taxon>
        <taxon>Neopterygii</taxon>
        <taxon>Teleostei</taxon>
        <taxon>Neoteleostei</taxon>
        <taxon>Acanthomorphata</taxon>
        <taxon>Eupercaria</taxon>
        <taxon>Perciformes</taxon>
        <taxon>Notothenioidei</taxon>
        <taxon>Nototheniidae</taxon>
        <taxon>Dissostichus</taxon>
    </lineage>
</organism>
<dbReference type="PANTHER" id="PTHR22792">
    <property type="entry name" value="LUPUS LA PROTEIN-RELATED"/>
    <property type="match status" value="1"/>
</dbReference>
<dbReference type="GO" id="GO:0003730">
    <property type="term" value="F:mRNA 3'-UTR binding"/>
    <property type="evidence" value="ECO:0007669"/>
    <property type="project" value="TreeGrafter"/>
</dbReference>